<feature type="domain" description="Secretin/TonB short N-terminal" evidence="4">
    <location>
        <begin position="43"/>
        <end position="93"/>
    </location>
</feature>
<dbReference type="SMART" id="SM00965">
    <property type="entry name" value="STN"/>
    <property type="match status" value="1"/>
</dbReference>
<keyword evidence="3" id="KW-0998">Cell outer membrane</keyword>
<dbReference type="EMBL" id="BAJS01000007">
    <property type="protein sequence ID" value="GAK36496.1"/>
    <property type="molecule type" value="Genomic_DNA"/>
</dbReference>
<dbReference type="Gene3D" id="2.60.40.1120">
    <property type="entry name" value="Carboxypeptidase-like, regulatory domain"/>
    <property type="match status" value="1"/>
</dbReference>
<dbReference type="InterPro" id="IPR037066">
    <property type="entry name" value="Plug_dom_sf"/>
</dbReference>
<dbReference type="Gene3D" id="2.170.130.10">
    <property type="entry name" value="TonB-dependent receptor, plug domain"/>
    <property type="match status" value="1"/>
</dbReference>
<comment type="caution">
    <text evidence="5">The sequence shown here is derived from an EMBL/GenBank/DDBJ whole genome shotgun (WGS) entry which is preliminary data.</text>
</comment>
<evidence type="ECO:0000313" key="6">
    <source>
        <dbReference type="Proteomes" id="UP000027601"/>
    </source>
</evidence>
<evidence type="ECO:0000313" key="5">
    <source>
        <dbReference type="EMBL" id="GAK36496.1"/>
    </source>
</evidence>
<dbReference type="SUPFAM" id="SSF49464">
    <property type="entry name" value="Carboxypeptidase regulatory domain-like"/>
    <property type="match status" value="1"/>
</dbReference>
<evidence type="ECO:0000256" key="3">
    <source>
        <dbReference type="ARBA" id="ARBA00023237"/>
    </source>
</evidence>
<dbReference type="Pfam" id="PF13715">
    <property type="entry name" value="CarbopepD_reg_2"/>
    <property type="match status" value="1"/>
</dbReference>
<dbReference type="AlphaFoldDB" id="A0A069D2H8"/>
<name>A0A069D2H8_9BACE</name>
<keyword evidence="1" id="KW-0813">Transport</keyword>
<proteinExistence type="predicted"/>
<dbReference type="RefSeq" id="WP_226992479.1">
    <property type="nucleotide sequence ID" value="NZ_BAJS01000007.1"/>
</dbReference>
<dbReference type="InterPro" id="IPR011662">
    <property type="entry name" value="Secretin/TonB_short_N"/>
</dbReference>
<dbReference type="Proteomes" id="UP000027601">
    <property type="component" value="Unassembled WGS sequence"/>
</dbReference>
<dbReference type="GO" id="GO:0019867">
    <property type="term" value="C:outer membrane"/>
    <property type="evidence" value="ECO:0007669"/>
    <property type="project" value="InterPro"/>
</dbReference>
<dbReference type="eggNOG" id="COG4206">
    <property type="taxonomic scope" value="Bacteria"/>
</dbReference>
<dbReference type="Gene3D" id="3.55.50.30">
    <property type="match status" value="1"/>
</dbReference>
<protein>
    <submittedName>
        <fullName evidence="5">Outer membrane protein</fullName>
    </submittedName>
</protein>
<sequence>MLFLCTFSAFAVDAHSQNARVTIHKVQVPLEDILNEIESQTDYLFLYTNEIDVDKKATVKVKSQPVSQLLNGLLAKSGITYQMEGTHIILSEKKVEEHQALPDKIKVTGTVKDANGEVIIGASVVEENTTNGTITDISGNFVLTVSDNAVVKVSYIGYVAQQVKAVQGKPLNIVLREDTKTLDEVVVIGYDIQRKGDVTSSVASIKSEDFSKGAVKDVGQLIQGKVAGLAITNPSGDPTSVPR</sequence>
<keyword evidence="2" id="KW-0472">Membrane</keyword>
<evidence type="ECO:0000259" key="4">
    <source>
        <dbReference type="SMART" id="SM00965"/>
    </source>
</evidence>
<evidence type="ECO:0000256" key="1">
    <source>
        <dbReference type="ARBA" id="ARBA00022448"/>
    </source>
</evidence>
<reference evidence="5 6" key="1">
    <citation type="journal article" date="2015" name="Microbes Environ.">
        <title>Distribution and evolution of nitrogen fixation genes in the phylum bacteroidetes.</title>
        <authorList>
            <person name="Inoue J."/>
            <person name="Oshima K."/>
            <person name="Suda W."/>
            <person name="Sakamoto M."/>
            <person name="Iino T."/>
            <person name="Noda S."/>
            <person name="Hongoh Y."/>
            <person name="Hattori M."/>
            <person name="Ohkuma M."/>
        </authorList>
    </citation>
    <scope>NUCLEOTIDE SEQUENCE [LARGE SCALE GENOMIC DNA]</scope>
    <source>
        <strain evidence="5 6">JCM 15093</strain>
    </source>
</reference>
<keyword evidence="6" id="KW-1185">Reference proteome</keyword>
<accession>A0A069D2H8</accession>
<gene>
    <name evidence="5" type="ORF">JCM15093_1664</name>
</gene>
<dbReference type="SUPFAM" id="SSF56935">
    <property type="entry name" value="Porins"/>
    <property type="match status" value="1"/>
</dbReference>
<dbReference type="Pfam" id="PF07660">
    <property type="entry name" value="STN"/>
    <property type="match status" value="1"/>
</dbReference>
<organism evidence="5 6">
    <name type="scientific">Bacteroides graminisolvens DSM 19988 = JCM 15093</name>
    <dbReference type="NCBI Taxonomy" id="1121097"/>
    <lineage>
        <taxon>Bacteria</taxon>
        <taxon>Pseudomonadati</taxon>
        <taxon>Bacteroidota</taxon>
        <taxon>Bacteroidia</taxon>
        <taxon>Bacteroidales</taxon>
        <taxon>Bacteroidaceae</taxon>
        <taxon>Bacteroides</taxon>
    </lineage>
</organism>
<dbReference type="InterPro" id="IPR008969">
    <property type="entry name" value="CarboxyPept-like_regulatory"/>
</dbReference>
<evidence type="ECO:0000256" key="2">
    <source>
        <dbReference type="ARBA" id="ARBA00023136"/>
    </source>
</evidence>